<feature type="signal peptide" evidence="1">
    <location>
        <begin position="1"/>
        <end position="21"/>
    </location>
</feature>
<dbReference type="Pfam" id="PF17660">
    <property type="entry name" value="BTRD1"/>
    <property type="match status" value="1"/>
</dbReference>
<organism evidence="2 3">
    <name type="scientific">Phenylobacterium glaciei</name>
    <dbReference type="NCBI Taxonomy" id="2803784"/>
    <lineage>
        <taxon>Bacteria</taxon>
        <taxon>Pseudomonadati</taxon>
        <taxon>Pseudomonadota</taxon>
        <taxon>Alphaproteobacteria</taxon>
        <taxon>Caulobacterales</taxon>
        <taxon>Caulobacteraceae</taxon>
        <taxon>Phenylobacterium</taxon>
    </lineage>
</organism>
<dbReference type="PANTHER" id="PTHR21666:SF285">
    <property type="entry name" value="M23 FAMILY METALLOPEPTIDASE"/>
    <property type="match status" value="1"/>
</dbReference>
<reference evidence="2" key="1">
    <citation type="submission" date="2021-04" db="EMBL/GenBank/DDBJ databases">
        <title>Draft genome assembly of strain Phenylobacterium sp. 20VBR1 using MiniION and Illumina platforms.</title>
        <authorList>
            <person name="Thomas F.A."/>
            <person name="Krishnan K.P."/>
            <person name="Sinha R.K."/>
        </authorList>
    </citation>
    <scope>NUCLEOTIDE SEQUENCE</scope>
    <source>
        <strain evidence="2">20VBR1</strain>
    </source>
</reference>
<evidence type="ECO:0000313" key="3">
    <source>
        <dbReference type="Proteomes" id="UP000622580"/>
    </source>
</evidence>
<sequence length="349" mass="36992">MFRSALLAGALLAAAPFAAQAYEMPLRANDFGPGELGATFVHTTGIQAQGKDIGVTRQDGEGHWSRQNPAGADKTVLANWVVYGKPVYAMASGTVVGCWRNAPENVPGSYLAEYQADKIPGAGNHLWIRQDDGVYALYAHMQPGSVPASLCPNNAILLTDTSDVKGGPAMRKEAVVVRGARITVGQKIGKIGNAGASGGGPHLHVHMEKDGKPVPMTFDRGLTTPNVGAQSNLNGPWTPLKGKILPEADILFWPPHIVGDYTFNGIPAANYQRLVEHMADSGMMPKTISCAGNGATYSSQWVPAVGQWGSHHGMSATELAAKDKLYVGQGYKRTSTYTCGGVNVAVWRK</sequence>
<proteinExistence type="predicted"/>
<dbReference type="AlphaFoldDB" id="A0A941CYJ6"/>
<dbReference type="GO" id="GO:0004222">
    <property type="term" value="F:metalloendopeptidase activity"/>
    <property type="evidence" value="ECO:0007669"/>
    <property type="project" value="TreeGrafter"/>
</dbReference>
<dbReference type="CDD" id="cd12797">
    <property type="entry name" value="M23_peptidase"/>
    <property type="match status" value="1"/>
</dbReference>
<dbReference type="InterPro" id="IPR050570">
    <property type="entry name" value="Cell_wall_metabolism_enzyme"/>
</dbReference>
<dbReference type="EMBL" id="JAGSGD010000001">
    <property type="protein sequence ID" value="MBR7618995.1"/>
    <property type="molecule type" value="Genomic_DNA"/>
</dbReference>
<accession>A0A941CYJ6</accession>
<evidence type="ECO:0000313" key="2">
    <source>
        <dbReference type="EMBL" id="MBR7618995.1"/>
    </source>
</evidence>
<dbReference type="InterPro" id="IPR049511">
    <property type="entry name" value="PGH-like_rpt"/>
</dbReference>
<dbReference type="InterPro" id="IPR011055">
    <property type="entry name" value="Dup_hybrid_motif"/>
</dbReference>
<dbReference type="PANTHER" id="PTHR21666">
    <property type="entry name" value="PEPTIDASE-RELATED"/>
    <property type="match status" value="1"/>
</dbReference>
<comment type="caution">
    <text evidence="2">The sequence shown here is derived from an EMBL/GenBank/DDBJ whole genome shotgun (WGS) entry which is preliminary data.</text>
</comment>
<dbReference type="SUPFAM" id="SSF51261">
    <property type="entry name" value="Duplicated hybrid motif"/>
    <property type="match status" value="1"/>
</dbReference>
<dbReference type="Gene3D" id="2.70.70.10">
    <property type="entry name" value="Glucose Permease (Domain IIA)"/>
    <property type="match status" value="1"/>
</dbReference>
<keyword evidence="3" id="KW-1185">Reference proteome</keyword>
<dbReference type="Proteomes" id="UP000622580">
    <property type="component" value="Unassembled WGS sequence"/>
</dbReference>
<evidence type="ECO:0000256" key="1">
    <source>
        <dbReference type="SAM" id="SignalP"/>
    </source>
</evidence>
<name>A0A941CYJ6_9CAUL</name>
<gene>
    <name evidence="2" type="ORF">JKL49_06295</name>
</gene>
<keyword evidence="1" id="KW-0732">Signal</keyword>
<feature type="chain" id="PRO_5036861026" evidence="1">
    <location>
        <begin position="22"/>
        <end position="349"/>
    </location>
</feature>
<protein>
    <submittedName>
        <fullName evidence="2">M23 family metallopeptidase</fullName>
    </submittedName>
</protein>
<dbReference type="RefSeq" id="WP_215339073.1">
    <property type="nucleotide sequence ID" value="NZ_JAGSGD010000001.1"/>
</dbReference>